<dbReference type="GO" id="GO:0022904">
    <property type="term" value="P:respiratory electron transport chain"/>
    <property type="evidence" value="ECO:0007669"/>
    <property type="project" value="TreeGrafter"/>
</dbReference>
<dbReference type="Gene3D" id="3.40.50.740">
    <property type="match status" value="1"/>
</dbReference>
<evidence type="ECO:0000259" key="10">
    <source>
        <dbReference type="Pfam" id="PF01568"/>
    </source>
</evidence>
<dbReference type="GO" id="GO:0051539">
    <property type="term" value="F:4 iron, 4 sulfur cluster binding"/>
    <property type="evidence" value="ECO:0007669"/>
    <property type="project" value="UniProtKB-KW"/>
</dbReference>
<keyword evidence="6 11" id="KW-0560">Oxidoreductase</keyword>
<proteinExistence type="predicted"/>
<comment type="caution">
    <text evidence="11">The sequence shown here is derived from an EMBL/GenBank/DDBJ whole genome shotgun (WGS) entry which is preliminary data.</text>
</comment>
<dbReference type="InterPro" id="IPR006657">
    <property type="entry name" value="MoPterin_dinucl-bd_dom"/>
</dbReference>
<dbReference type="GO" id="GO:0003954">
    <property type="term" value="F:NADH dehydrogenase activity"/>
    <property type="evidence" value="ECO:0007669"/>
    <property type="project" value="TreeGrafter"/>
</dbReference>
<evidence type="ECO:0000313" key="11">
    <source>
        <dbReference type="EMBL" id="MBA2845929.1"/>
    </source>
</evidence>
<feature type="domain" description="Molybdopterin dinucleotide-binding" evidence="10">
    <location>
        <begin position="415"/>
        <end position="521"/>
    </location>
</feature>
<evidence type="ECO:0000256" key="7">
    <source>
        <dbReference type="ARBA" id="ARBA00023004"/>
    </source>
</evidence>
<dbReference type="CDD" id="cd02790">
    <property type="entry name" value="MopB_CT_Formate-Dh_H"/>
    <property type="match status" value="1"/>
</dbReference>
<keyword evidence="5" id="KW-0479">Metal-binding</keyword>
<dbReference type="GO" id="GO:0046872">
    <property type="term" value="F:metal ion binding"/>
    <property type="evidence" value="ECO:0007669"/>
    <property type="project" value="UniProtKB-KW"/>
</dbReference>
<dbReference type="FunFam" id="2.40.40.20:FF:000005">
    <property type="entry name" value="Periplasmic nitrate reductase"/>
    <property type="match status" value="1"/>
</dbReference>
<dbReference type="SUPFAM" id="SSF50692">
    <property type="entry name" value="ADC-like"/>
    <property type="match status" value="1"/>
</dbReference>
<keyword evidence="7" id="KW-0408">Iron</keyword>
<comment type="cofactor">
    <cofactor evidence="1">
        <name>Mo-bis(molybdopterin guanine dinucleotide)</name>
        <dbReference type="ChEBI" id="CHEBI:60539"/>
    </cofactor>
</comment>
<dbReference type="InterPro" id="IPR009010">
    <property type="entry name" value="Asp_de-COase-like_dom_sf"/>
</dbReference>
<gene>
    <name evidence="11" type="ORF">HNP88_000113</name>
</gene>
<dbReference type="Pfam" id="PF00384">
    <property type="entry name" value="Molybdopterin"/>
    <property type="match status" value="1"/>
</dbReference>
<dbReference type="InterPro" id="IPR006656">
    <property type="entry name" value="Mopterin_OxRdtase"/>
</dbReference>
<dbReference type="EMBL" id="JACDUJ010000001">
    <property type="protein sequence ID" value="MBA2845929.1"/>
    <property type="molecule type" value="Genomic_DNA"/>
</dbReference>
<dbReference type="PROSITE" id="PS00490">
    <property type="entry name" value="MOLYBDOPTERIN_PROK_2"/>
    <property type="match status" value="1"/>
</dbReference>
<accession>A0A7J9NLP4</accession>
<dbReference type="GO" id="GO:0016020">
    <property type="term" value="C:membrane"/>
    <property type="evidence" value="ECO:0007669"/>
    <property type="project" value="TreeGrafter"/>
</dbReference>
<sequence>MTNSITDLAQADVLLIYGSNTFEAHPLIARSIVKAKENGTKIIAIDPRTTHTAKMADLHLKLIPGSNIDLINTITNIIIQEGMADEEFIKNRTEGYDELKDVVSKYTLEKTAELSGIPAETILEAARMYGSAENASIMYCLGVTEYTFGVDNVKSCCNLAMVTGNLGRPGTGVNPLRGQNNVQGACDMGALPNVFPGYQKVGEAYERLEDLWETADLNREIGLTSPEVLHKAGEQVKFLHIVGEDPMVADADINHVEKALKSLDFFVVQDIFLTETAKLADVVLPAACWAEKDGTFTNSERRVQRIRKAVDAPGDALPDWLIVRKLAEKMGAGEKLNFESASEIFDEMAKVIPQYAGMSFERLGIDGLQWPCKTPEDPGTPILHKEKFLRPNGLGKFTPVEHKDADELIDEEYPLILTTGRIIFHYNSGTMTRRCESITNEIDENFIEINTEDAKELGIKPGEKVRVSSRRGTVNANARVTENVIKGVVYMSFHFLEEATNKLTNSAYDPVSKTAELKICAVKVEKI</sequence>
<dbReference type="NCBIfam" id="TIGR01591">
    <property type="entry name" value="Fdh-alpha"/>
    <property type="match status" value="1"/>
</dbReference>
<evidence type="ECO:0000256" key="1">
    <source>
        <dbReference type="ARBA" id="ARBA00001942"/>
    </source>
</evidence>
<comment type="cofactor">
    <cofactor evidence="2">
        <name>[4Fe-4S] cluster</name>
        <dbReference type="ChEBI" id="CHEBI:49883"/>
    </cofactor>
</comment>
<evidence type="ECO:0000256" key="4">
    <source>
        <dbReference type="ARBA" id="ARBA00022505"/>
    </source>
</evidence>
<dbReference type="Proteomes" id="UP000571854">
    <property type="component" value="Unassembled WGS sequence"/>
</dbReference>
<name>A0A7J9NLP4_METMI</name>
<dbReference type="InterPro" id="IPR041925">
    <property type="entry name" value="CT_Formate-Dh_H"/>
</dbReference>
<dbReference type="GO" id="GO:0015942">
    <property type="term" value="P:formate metabolic process"/>
    <property type="evidence" value="ECO:0007669"/>
    <property type="project" value="InterPro"/>
</dbReference>
<keyword evidence="3" id="KW-0004">4Fe-4S</keyword>
<dbReference type="PANTHER" id="PTHR43105">
    <property type="entry name" value="RESPIRATORY NITRATE REDUCTASE"/>
    <property type="match status" value="1"/>
</dbReference>
<protein>
    <submittedName>
        <fullName evidence="11">Formate dehydrogenase major subunit</fullName>
        <ecNumber evidence="11">1.17.1.9</ecNumber>
    </submittedName>
</protein>
<reference evidence="11 12" key="1">
    <citation type="submission" date="2020-07" db="EMBL/GenBank/DDBJ databases">
        <title>Genomic Encyclopedia of Type Strains, Phase IV (KMG-V): Genome sequencing to study the core and pangenomes of soil and plant-associated prokaryotes.</title>
        <authorList>
            <person name="Whitman W."/>
        </authorList>
    </citation>
    <scope>NUCLEOTIDE SEQUENCE [LARGE SCALE GENOMIC DNA]</scope>
    <source>
        <strain evidence="11 12">A5</strain>
    </source>
</reference>
<dbReference type="GO" id="GO:0043546">
    <property type="term" value="F:molybdopterin cofactor binding"/>
    <property type="evidence" value="ECO:0007669"/>
    <property type="project" value="InterPro"/>
</dbReference>
<evidence type="ECO:0000313" key="12">
    <source>
        <dbReference type="Proteomes" id="UP000571854"/>
    </source>
</evidence>
<dbReference type="AlphaFoldDB" id="A0A7J9NLP4"/>
<evidence type="ECO:0000256" key="2">
    <source>
        <dbReference type="ARBA" id="ARBA00001966"/>
    </source>
</evidence>
<evidence type="ECO:0000256" key="5">
    <source>
        <dbReference type="ARBA" id="ARBA00022723"/>
    </source>
</evidence>
<organism evidence="11 12">
    <name type="scientific">Methanococcus maripaludis</name>
    <name type="common">Methanococcus deltae</name>
    <dbReference type="NCBI Taxonomy" id="39152"/>
    <lineage>
        <taxon>Archaea</taxon>
        <taxon>Methanobacteriati</taxon>
        <taxon>Methanobacteriota</taxon>
        <taxon>Methanomada group</taxon>
        <taxon>Methanococci</taxon>
        <taxon>Methanococcales</taxon>
        <taxon>Methanococcaceae</taxon>
        <taxon>Methanococcus</taxon>
    </lineage>
</organism>
<dbReference type="InterPro" id="IPR006478">
    <property type="entry name" value="Formate_DH_asu"/>
</dbReference>
<dbReference type="SUPFAM" id="SSF53706">
    <property type="entry name" value="Formate dehydrogenase/DMSO reductase, domains 1-3"/>
    <property type="match status" value="1"/>
</dbReference>
<keyword evidence="4" id="KW-0500">Molybdenum</keyword>
<evidence type="ECO:0000256" key="6">
    <source>
        <dbReference type="ARBA" id="ARBA00023002"/>
    </source>
</evidence>
<dbReference type="InterPro" id="IPR050123">
    <property type="entry name" value="Prok_molybdopt-oxidoreductase"/>
</dbReference>
<dbReference type="Gene3D" id="3.40.228.10">
    <property type="entry name" value="Dimethylsulfoxide Reductase, domain 2"/>
    <property type="match status" value="1"/>
</dbReference>
<evidence type="ECO:0000256" key="8">
    <source>
        <dbReference type="ARBA" id="ARBA00023014"/>
    </source>
</evidence>
<dbReference type="Gene3D" id="2.40.40.20">
    <property type="match status" value="1"/>
</dbReference>
<dbReference type="Pfam" id="PF01568">
    <property type="entry name" value="Molydop_binding"/>
    <property type="match status" value="1"/>
</dbReference>
<dbReference type="EC" id="1.17.1.9" evidence="11"/>
<evidence type="ECO:0000259" key="9">
    <source>
        <dbReference type="Pfam" id="PF00384"/>
    </source>
</evidence>
<evidence type="ECO:0000256" key="3">
    <source>
        <dbReference type="ARBA" id="ARBA00022485"/>
    </source>
</evidence>
<feature type="domain" description="Molybdopterin oxidoreductase" evidence="9">
    <location>
        <begin position="1"/>
        <end position="329"/>
    </location>
</feature>
<dbReference type="InterPro" id="IPR006655">
    <property type="entry name" value="Mopterin_OxRdtase_prok_CS"/>
</dbReference>
<keyword evidence="8" id="KW-0411">Iron-sulfur</keyword>
<dbReference type="GO" id="GO:0008863">
    <property type="term" value="F:formate dehydrogenase (NAD+) activity"/>
    <property type="evidence" value="ECO:0007669"/>
    <property type="project" value="UniProtKB-EC"/>
</dbReference>
<dbReference type="PANTHER" id="PTHR43105:SF14">
    <property type="entry name" value="FORMATE DEHYDROGENASE H"/>
    <property type="match status" value="1"/>
</dbReference>